<keyword evidence="1" id="KW-0436">Ligase</keyword>
<evidence type="ECO:0000313" key="1">
    <source>
        <dbReference type="EMBL" id="MFI2232813.1"/>
    </source>
</evidence>
<keyword evidence="2" id="KW-1185">Reference proteome</keyword>
<dbReference type="GO" id="GO:0016874">
    <property type="term" value="F:ligase activity"/>
    <property type="evidence" value="ECO:0007669"/>
    <property type="project" value="UniProtKB-KW"/>
</dbReference>
<dbReference type="RefSeq" id="WP_397064666.1">
    <property type="nucleotide sequence ID" value="NZ_JBIRYL010000009.1"/>
</dbReference>
<dbReference type="Pfam" id="PF13563">
    <property type="entry name" value="2_5_RNA_ligase2"/>
    <property type="match status" value="1"/>
</dbReference>
<dbReference type="Gene3D" id="3.90.1140.10">
    <property type="entry name" value="Cyclic phosphodiesterase"/>
    <property type="match status" value="1"/>
</dbReference>
<dbReference type="EMBL" id="JBIRYL010000009">
    <property type="protein sequence ID" value="MFI2232813.1"/>
    <property type="molecule type" value="Genomic_DNA"/>
</dbReference>
<proteinExistence type="predicted"/>
<name>A0ABW7W1Y2_9NOCA</name>
<dbReference type="Proteomes" id="UP001611494">
    <property type="component" value="Unassembled WGS sequence"/>
</dbReference>
<protein>
    <submittedName>
        <fullName evidence="1">2'-5' RNA ligase family protein</fullName>
    </submittedName>
</protein>
<dbReference type="SUPFAM" id="SSF55144">
    <property type="entry name" value="LigT-like"/>
    <property type="match status" value="1"/>
</dbReference>
<organism evidence="1 2">
    <name type="scientific">Nocardia testacea</name>
    <dbReference type="NCBI Taxonomy" id="248551"/>
    <lineage>
        <taxon>Bacteria</taxon>
        <taxon>Bacillati</taxon>
        <taxon>Actinomycetota</taxon>
        <taxon>Actinomycetes</taxon>
        <taxon>Mycobacteriales</taxon>
        <taxon>Nocardiaceae</taxon>
        <taxon>Nocardia</taxon>
    </lineage>
</organism>
<sequence length="201" mass="22677">MIFGAASAEVPPVLGRATRYRLQIMVQSVELLLDEAAEQRIRRQWELLAEAGLPGLGQGRRDGDTESHRPHITVAVARQIWPRIEQELDRLPFRPFPVRLGGVLVFGARRPILVRAVVPSEQLLAWHRRIHQVVEPCPDIPANLRPNQWTPHVTLARRVLPQRIGDAVAAVAADRDTTATVVGIRRWDGDRRRAWSVAEYG</sequence>
<accession>A0ABW7W1Y2</accession>
<gene>
    <name evidence="1" type="ORF">ACH49Z_23455</name>
</gene>
<comment type="caution">
    <text evidence="1">The sequence shown here is derived from an EMBL/GenBank/DDBJ whole genome shotgun (WGS) entry which is preliminary data.</text>
</comment>
<evidence type="ECO:0000313" key="2">
    <source>
        <dbReference type="Proteomes" id="UP001611494"/>
    </source>
</evidence>
<reference evidence="1 2" key="1">
    <citation type="submission" date="2024-10" db="EMBL/GenBank/DDBJ databases">
        <title>The Natural Products Discovery Center: Release of the First 8490 Sequenced Strains for Exploring Actinobacteria Biosynthetic Diversity.</title>
        <authorList>
            <person name="Kalkreuter E."/>
            <person name="Kautsar S.A."/>
            <person name="Yang D."/>
            <person name="Bader C.D."/>
            <person name="Teijaro C.N."/>
            <person name="Fluegel L."/>
            <person name="Davis C.M."/>
            <person name="Simpson J.R."/>
            <person name="Lauterbach L."/>
            <person name="Steele A.D."/>
            <person name="Gui C."/>
            <person name="Meng S."/>
            <person name="Li G."/>
            <person name="Viehrig K."/>
            <person name="Ye F."/>
            <person name="Su P."/>
            <person name="Kiefer A.F."/>
            <person name="Nichols A."/>
            <person name="Cepeda A.J."/>
            <person name="Yan W."/>
            <person name="Fan B."/>
            <person name="Jiang Y."/>
            <person name="Adhikari A."/>
            <person name="Zheng C.-J."/>
            <person name="Schuster L."/>
            <person name="Cowan T.M."/>
            <person name="Smanski M.J."/>
            <person name="Chevrette M.G."/>
            <person name="De Carvalho L.P.S."/>
            <person name="Shen B."/>
        </authorList>
    </citation>
    <scope>NUCLEOTIDE SEQUENCE [LARGE SCALE GENOMIC DNA]</scope>
    <source>
        <strain evidence="1 2">NPDC019377</strain>
    </source>
</reference>
<dbReference type="InterPro" id="IPR009097">
    <property type="entry name" value="Cyclic_Pdiesterase"/>
</dbReference>